<dbReference type="Pfam" id="PF01223">
    <property type="entry name" value="Endonuclease_NS"/>
    <property type="match status" value="1"/>
</dbReference>
<evidence type="ECO:0000259" key="5">
    <source>
        <dbReference type="SMART" id="SM00477"/>
    </source>
</evidence>
<dbReference type="InterPro" id="IPR002591">
    <property type="entry name" value="Phosphodiest/P_Trfase"/>
</dbReference>
<evidence type="ECO:0000256" key="1">
    <source>
        <dbReference type="ARBA" id="ARBA00022801"/>
    </source>
</evidence>
<accession>A0A7M7NLU8</accession>
<dbReference type="PANTHER" id="PTHR10151">
    <property type="entry name" value="ECTONUCLEOTIDE PYROPHOSPHATASE/PHOSPHODIESTERASE"/>
    <property type="match status" value="1"/>
</dbReference>
<evidence type="ECO:0000259" key="6">
    <source>
        <dbReference type="SMART" id="SM00892"/>
    </source>
</evidence>
<evidence type="ECO:0000313" key="7">
    <source>
        <dbReference type="EnsemblMetazoa" id="XP_030838591"/>
    </source>
</evidence>
<reference evidence="7" key="2">
    <citation type="submission" date="2021-01" db="UniProtKB">
        <authorList>
            <consortium name="EnsemblMetazoa"/>
        </authorList>
    </citation>
    <scope>IDENTIFICATION</scope>
</reference>
<dbReference type="Gene3D" id="3.40.570.10">
    <property type="entry name" value="Extracellular Endonuclease, subunit A"/>
    <property type="match status" value="1"/>
</dbReference>
<sequence>MDDEKEFSHSFSNAAYDSTERDYPLHKEKSKVRTETVLLALIVILAISLGGGIGIGYAIGNSKGSNDGGSANPIVGLTSTKNPITEPRATEPHNEPLTTKGKTHTGEPTKPAHHTNMPSSAPPHHTDTHTSAPPHQTGTPPSPGPSTPPPPPPPTSPYEDWVDMPCRDTGPRCPAGISSPPVLLISLDGFRSDFLTRGLTPVLSRMAECGVMTPHMIPTFPTVTFPNHYTIVTGLYPESHGIVGNTMYDFNGAEFSLGSTESLNNRWWGGEPIWNTARWQGKRSATFFWPGSDSDIQGIRPNYYNKYDGDLNYIQRLDTVLGWLRLPDGYRPDVVTLYFDEPDHTGHDPGPNTDEQDEVIARMDGLMRRLMDGLMAMDMIDCVNIIAIADHGMANRTCDQTFILDDFLPSSDYRIATTAATMLRILANDDATVSDPAEVVEELLCKHEVAIPYVREDLPKRWHYINNRRIEPIEVTVPEQWSASGGATTWCDGGTHGYDNLGNLMKAMFVAIGPGFKSQVAVQPFQNIELYNVMCELLDLEPAPNNGTMGSLHHMLRNPKPLPDDSTTPTPKMDCPFPSTDEDYNMRLENDTSGCDCNATDVEMYDEELNLSSEEVNEALLQHAPLGAPVMTFDTDYCHLTQHDYVTAYSHDLRSPIWSSYTLQRPQPMNQMPIMPDCRVRPDVRIDAEFSPSCSDYEGLTDDFTDLTTGYLFPPTLTDSSERLMDTLISTNTVPQFPGFITDIWDGFLVPHLALWANISSEINVVTGPVFDYDGDGLRDNNNTLEKDGVIYGDSPSLLPTHYFMIIARCKGGAQLNSACAEVESAAFVLRNNRGIKTCQTKPDYVEHHLTTIKDIEKLTGLDFFPELPRYEAIQLKLYAPNKGDIWAQWPLMDSLH</sequence>
<dbReference type="InterPro" id="IPR044929">
    <property type="entry name" value="DNA/RNA_non-sp_Endonuclease_sf"/>
</dbReference>
<name>A0A7M7NLU8_STRPU</name>
<evidence type="ECO:0000256" key="3">
    <source>
        <dbReference type="SAM" id="MobiDB-lite"/>
    </source>
</evidence>
<dbReference type="InterPro" id="IPR020821">
    <property type="entry name" value="ENPP1-3/EXOG-like_nuc-like"/>
</dbReference>
<dbReference type="CDD" id="cd16018">
    <property type="entry name" value="Enpp"/>
    <property type="match status" value="1"/>
</dbReference>
<dbReference type="GeneID" id="579858"/>
<dbReference type="AlphaFoldDB" id="A0A7M7NLU8"/>
<feature type="compositionally biased region" description="Pro residues" evidence="3">
    <location>
        <begin position="140"/>
        <end position="156"/>
    </location>
</feature>
<dbReference type="InParanoid" id="A0A7M7NLU8"/>
<dbReference type="GO" id="GO:0046872">
    <property type="term" value="F:metal ion binding"/>
    <property type="evidence" value="ECO:0007669"/>
    <property type="project" value="InterPro"/>
</dbReference>
<dbReference type="InterPro" id="IPR044925">
    <property type="entry name" value="His-Me_finger_sf"/>
</dbReference>
<dbReference type="SMART" id="SM00892">
    <property type="entry name" value="Endonuclease_NS"/>
    <property type="match status" value="1"/>
</dbReference>
<evidence type="ECO:0000313" key="8">
    <source>
        <dbReference type="Proteomes" id="UP000007110"/>
    </source>
</evidence>
<keyword evidence="2" id="KW-0325">Glycoprotein</keyword>
<keyword evidence="4" id="KW-0812">Transmembrane</keyword>
<feature type="domain" description="DNA/RNA non-specific endonuclease/pyrophosphatase/phosphodiesterase" evidence="6">
    <location>
        <begin position="641"/>
        <end position="871"/>
    </location>
</feature>
<keyword evidence="8" id="KW-1185">Reference proteome</keyword>
<keyword evidence="1" id="KW-0378">Hydrolase</keyword>
<dbReference type="RefSeq" id="XP_030838591.1">
    <property type="nucleotide sequence ID" value="XM_030982731.1"/>
</dbReference>
<dbReference type="EnsemblMetazoa" id="XM_030982731">
    <property type="protein sequence ID" value="XP_030838591"/>
    <property type="gene ID" value="LOC579858"/>
</dbReference>
<keyword evidence="4" id="KW-1133">Transmembrane helix</keyword>
<dbReference type="InterPro" id="IPR001604">
    <property type="entry name" value="Endo_G_ENPP1-like_dom"/>
</dbReference>
<dbReference type="GO" id="GO:0003676">
    <property type="term" value="F:nucleic acid binding"/>
    <property type="evidence" value="ECO:0007669"/>
    <property type="project" value="InterPro"/>
</dbReference>
<dbReference type="OMA" id="LFRCGER"/>
<dbReference type="SMART" id="SM00477">
    <property type="entry name" value="NUC"/>
    <property type="match status" value="1"/>
</dbReference>
<organism evidence="7 8">
    <name type="scientific">Strongylocentrotus purpuratus</name>
    <name type="common">Purple sea urchin</name>
    <dbReference type="NCBI Taxonomy" id="7668"/>
    <lineage>
        <taxon>Eukaryota</taxon>
        <taxon>Metazoa</taxon>
        <taxon>Echinodermata</taxon>
        <taxon>Eleutherozoa</taxon>
        <taxon>Echinozoa</taxon>
        <taxon>Echinoidea</taxon>
        <taxon>Euechinoidea</taxon>
        <taxon>Echinacea</taxon>
        <taxon>Camarodonta</taxon>
        <taxon>Echinidea</taxon>
        <taxon>Strongylocentrotidae</taxon>
        <taxon>Strongylocentrotus</taxon>
    </lineage>
</organism>
<proteinExistence type="predicted"/>
<dbReference type="KEGG" id="spu:579858"/>
<evidence type="ECO:0000256" key="2">
    <source>
        <dbReference type="ARBA" id="ARBA00023180"/>
    </source>
</evidence>
<evidence type="ECO:0000256" key="4">
    <source>
        <dbReference type="SAM" id="Phobius"/>
    </source>
</evidence>
<dbReference type="Gene3D" id="3.40.720.10">
    <property type="entry name" value="Alkaline Phosphatase, subunit A"/>
    <property type="match status" value="1"/>
</dbReference>
<reference evidence="8" key="1">
    <citation type="submission" date="2015-02" db="EMBL/GenBank/DDBJ databases">
        <title>Genome sequencing for Strongylocentrotus purpuratus.</title>
        <authorList>
            <person name="Murali S."/>
            <person name="Liu Y."/>
            <person name="Vee V."/>
            <person name="English A."/>
            <person name="Wang M."/>
            <person name="Skinner E."/>
            <person name="Han Y."/>
            <person name="Muzny D.M."/>
            <person name="Worley K.C."/>
            <person name="Gibbs R.A."/>
        </authorList>
    </citation>
    <scope>NUCLEOTIDE SEQUENCE</scope>
</reference>
<feature type="transmembrane region" description="Helical" evidence="4">
    <location>
        <begin position="37"/>
        <end position="59"/>
    </location>
</feature>
<dbReference type="Pfam" id="PF01663">
    <property type="entry name" value="Phosphodiest"/>
    <property type="match status" value="1"/>
</dbReference>
<feature type="region of interest" description="Disordered" evidence="3">
    <location>
        <begin position="63"/>
        <end position="165"/>
    </location>
</feature>
<dbReference type="FunCoup" id="A0A7M7NLU8">
    <property type="interactions" value="366"/>
</dbReference>
<dbReference type="SUPFAM" id="SSF53649">
    <property type="entry name" value="Alkaline phosphatase-like"/>
    <property type="match status" value="1"/>
</dbReference>
<dbReference type="OrthoDB" id="415411at2759"/>
<dbReference type="SUPFAM" id="SSF54060">
    <property type="entry name" value="His-Me finger endonucleases"/>
    <property type="match status" value="1"/>
</dbReference>
<protein>
    <submittedName>
        <fullName evidence="7">Uncharacterized protein</fullName>
    </submittedName>
</protein>
<dbReference type="Proteomes" id="UP000007110">
    <property type="component" value="Unassembled WGS sequence"/>
</dbReference>
<dbReference type="InterPro" id="IPR017850">
    <property type="entry name" value="Alkaline_phosphatase_core_sf"/>
</dbReference>
<keyword evidence="4" id="KW-0472">Membrane</keyword>
<dbReference type="GO" id="GO:0016787">
    <property type="term" value="F:hydrolase activity"/>
    <property type="evidence" value="ECO:0000318"/>
    <property type="project" value="GO_Central"/>
</dbReference>
<feature type="domain" description="ENPP1-3/EXOG-like endonuclease/phosphodiesterase" evidence="5">
    <location>
        <begin position="642"/>
        <end position="871"/>
    </location>
</feature>
<dbReference type="PANTHER" id="PTHR10151:SF114">
    <property type="entry name" value="ECTONUCLEOTIDE PYROPHOSPHATASE_PHOSPHODIESTERASE C27A7.3"/>
    <property type="match status" value="1"/>
</dbReference>